<accession>A0A3D6BUA0</accession>
<proteinExistence type="predicted"/>
<reference evidence="1 2" key="1">
    <citation type="journal article" date="2018" name="Nat. Biotechnol.">
        <title>A standardized bacterial taxonomy based on genome phylogeny substantially revises the tree of life.</title>
        <authorList>
            <person name="Parks D.H."/>
            <person name="Chuvochina M."/>
            <person name="Waite D.W."/>
            <person name="Rinke C."/>
            <person name="Skarshewski A."/>
            <person name="Chaumeil P.A."/>
            <person name="Hugenholtz P."/>
        </authorList>
    </citation>
    <scope>NUCLEOTIDE SEQUENCE [LARGE SCALE GENOMIC DNA]</scope>
    <source>
        <strain evidence="1">UBA10227</strain>
    </source>
</reference>
<evidence type="ECO:0000313" key="1">
    <source>
        <dbReference type="EMBL" id="HCY82793.1"/>
    </source>
</evidence>
<comment type="caution">
    <text evidence="1">The sequence shown here is derived from an EMBL/GenBank/DDBJ whole genome shotgun (WGS) entry which is preliminary data.</text>
</comment>
<dbReference type="Proteomes" id="UP000263268">
    <property type="component" value="Unassembled WGS sequence"/>
</dbReference>
<sequence length="98" mass="11052">MSEEKIINELEAHENPLLAMTAETGESELKDYIVEFTGTKLDQEEVTVNMIAEVLAVEFPEFVFAFAEENFLRGYQLGIDDAYKTLGENATQDTEPND</sequence>
<dbReference type="AlphaFoldDB" id="A0A3D6BUA0"/>
<protein>
    <submittedName>
        <fullName evidence="1">Uncharacterized protein</fullName>
    </submittedName>
</protein>
<name>A0A3D6BUA0_9FLAO</name>
<evidence type="ECO:0000313" key="2">
    <source>
        <dbReference type="Proteomes" id="UP000263268"/>
    </source>
</evidence>
<organism evidence="1 2">
    <name type="scientific">Xanthomarina gelatinilytica</name>
    <dbReference type="NCBI Taxonomy" id="1137281"/>
    <lineage>
        <taxon>Bacteria</taxon>
        <taxon>Pseudomonadati</taxon>
        <taxon>Bacteroidota</taxon>
        <taxon>Flavobacteriia</taxon>
        <taxon>Flavobacteriales</taxon>
        <taxon>Flavobacteriaceae</taxon>
        <taxon>Xanthomarina</taxon>
    </lineage>
</organism>
<gene>
    <name evidence="1" type="ORF">DHV22_14960</name>
</gene>
<dbReference type="EMBL" id="DPRK01000238">
    <property type="protein sequence ID" value="HCY82793.1"/>
    <property type="molecule type" value="Genomic_DNA"/>
</dbReference>